<feature type="compositionally biased region" description="Basic and acidic residues" evidence="1">
    <location>
        <begin position="104"/>
        <end position="113"/>
    </location>
</feature>
<proteinExistence type="predicted"/>
<reference evidence="2" key="1">
    <citation type="submission" date="2020-06" db="EMBL/GenBank/DDBJ databases">
        <title>WGS assembly of Ceratodon purpureus strain R40.</title>
        <authorList>
            <person name="Carey S.B."/>
            <person name="Jenkins J."/>
            <person name="Shu S."/>
            <person name="Lovell J.T."/>
            <person name="Sreedasyam A."/>
            <person name="Maumus F."/>
            <person name="Tiley G.P."/>
            <person name="Fernandez-Pozo N."/>
            <person name="Barry K."/>
            <person name="Chen C."/>
            <person name="Wang M."/>
            <person name="Lipzen A."/>
            <person name="Daum C."/>
            <person name="Saski C.A."/>
            <person name="Payton A.C."/>
            <person name="Mcbreen J.C."/>
            <person name="Conrad R.E."/>
            <person name="Kollar L.M."/>
            <person name="Olsson S."/>
            <person name="Huttunen S."/>
            <person name="Landis J.B."/>
            <person name="Wickett N.J."/>
            <person name="Johnson M.G."/>
            <person name="Rensing S.A."/>
            <person name="Grimwood J."/>
            <person name="Schmutz J."/>
            <person name="Mcdaniel S.F."/>
        </authorList>
    </citation>
    <scope>NUCLEOTIDE SEQUENCE</scope>
    <source>
        <strain evidence="2">R40</strain>
    </source>
</reference>
<accession>A0A8T0IIE5</accession>
<organism evidence="2 3">
    <name type="scientific">Ceratodon purpureus</name>
    <name type="common">Fire moss</name>
    <name type="synonym">Dicranum purpureum</name>
    <dbReference type="NCBI Taxonomy" id="3225"/>
    <lineage>
        <taxon>Eukaryota</taxon>
        <taxon>Viridiplantae</taxon>
        <taxon>Streptophyta</taxon>
        <taxon>Embryophyta</taxon>
        <taxon>Bryophyta</taxon>
        <taxon>Bryophytina</taxon>
        <taxon>Bryopsida</taxon>
        <taxon>Dicranidae</taxon>
        <taxon>Pseudoditrichales</taxon>
        <taxon>Ditrichaceae</taxon>
        <taxon>Ceratodon</taxon>
    </lineage>
</organism>
<evidence type="ECO:0000256" key="1">
    <source>
        <dbReference type="SAM" id="MobiDB-lite"/>
    </source>
</evidence>
<evidence type="ECO:0000313" key="2">
    <source>
        <dbReference type="EMBL" id="KAG0582577.1"/>
    </source>
</evidence>
<feature type="region of interest" description="Disordered" evidence="1">
    <location>
        <begin position="79"/>
        <end position="142"/>
    </location>
</feature>
<feature type="compositionally biased region" description="Basic and acidic residues" evidence="1">
    <location>
        <begin position="224"/>
        <end position="240"/>
    </location>
</feature>
<feature type="region of interest" description="Disordered" evidence="1">
    <location>
        <begin position="208"/>
        <end position="246"/>
    </location>
</feature>
<protein>
    <submittedName>
        <fullName evidence="2">Uncharacterized protein</fullName>
    </submittedName>
</protein>
<dbReference type="EMBL" id="CM026423">
    <property type="protein sequence ID" value="KAG0582577.1"/>
    <property type="molecule type" value="Genomic_DNA"/>
</dbReference>
<evidence type="ECO:0000313" key="3">
    <source>
        <dbReference type="Proteomes" id="UP000822688"/>
    </source>
</evidence>
<sequence length="417" mass="46875">MQLIEVLGDTLARLQVTLAKEEYGLQQIVASIKFVNSTIESRVNSSQQQVPESSEVYVYESDMSEVSKSIDAILDEARTARGTSKPSAIPKGPSSTSRDVNIAETRRKSNESVHKKKSERFSQALRTRPKKNVSSKEDAAHSSFAAAQETLLKWMENKKDRAWINAHAERLYLNSTRQSSPCFERKTREKSNAEKRFLERLWSIGSIPPNSLRNELDNASGGDLNERGHGNDDPNTKGSEDEVQTTTQPFQTHIDEVLQAHRKLLNEGHLNAEHVYGGEDLPVMIPSVEEKQQHTGNHEKKSVANDDCWLSAEICWKVLGKQATDILLKHGTQAIPTFYSDLQEALKMTQLLHSIHTKIFNCYLQSLLAESFLKSSTRVEDLLSNPSVYTCFRLAHSLVFNNGKALLSIARRVDIES</sequence>
<name>A0A8T0IIE5_CERPU</name>
<gene>
    <name evidence="2" type="ORF">KC19_3G070500</name>
</gene>
<keyword evidence="3" id="KW-1185">Reference proteome</keyword>
<comment type="caution">
    <text evidence="2">The sequence shown here is derived from an EMBL/GenBank/DDBJ whole genome shotgun (WGS) entry which is preliminary data.</text>
</comment>
<dbReference type="Proteomes" id="UP000822688">
    <property type="component" value="Chromosome 3"/>
</dbReference>
<dbReference type="AlphaFoldDB" id="A0A8T0IIE5"/>